<dbReference type="CDD" id="cd16954">
    <property type="entry name" value="HATPase_PhoQ-like"/>
    <property type="match status" value="1"/>
</dbReference>
<evidence type="ECO:0000256" key="14">
    <source>
        <dbReference type="SAM" id="Phobius"/>
    </source>
</evidence>
<dbReference type="InterPro" id="IPR004358">
    <property type="entry name" value="Sig_transdc_His_kin-like_C"/>
</dbReference>
<keyword evidence="6 14" id="KW-0812">Transmembrane</keyword>
<evidence type="ECO:0000256" key="3">
    <source>
        <dbReference type="ARBA" id="ARBA00012438"/>
    </source>
</evidence>
<evidence type="ECO:0000256" key="9">
    <source>
        <dbReference type="ARBA" id="ARBA00022840"/>
    </source>
</evidence>
<organism evidence="17 18">
    <name type="scientific">Quisquiliibacterium transsilvanicum</name>
    <dbReference type="NCBI Taxonomy" id="1549638"/>
    <lineage>
        <taxon>Bacteria</taxon>
        <taxon>Pseudomonadati</taxon>
        <taxon>Pseudomonadota</taxon>
        <taxon>Betaproteobacteria</taxon>
        <taxon>Burkholderiales</taxon>
        <taxon>Burkholderiaceae</taxon>
        <taxon>Quisquiliibacterium</taxon>
    </lineage>
</organism>
<keyword evidence="18" id="KW-1185">Reference proteome</keyword>
<dbReference type="PANTHER" id="PTHR45436">
    <property type="entry name" value="SENSOR HISTIDINE KINASE YKOH"/>
    <property type="match status" value="1"/>
</dbReference>
<evidence type="ECO:0000256" key="4">
    <source>
        <dbReference type="ARBA" id="ARBA00022553"/>
    </source>
</evidence>
<dbReference type="GO" id="GO:0000155">
    <property type="term" value="F:phosphorelay sensor kinase activity"/>
    <property type="evidence" value="ECO:0007669"/>
    <property type="project" value="InterPro"/>
</dbReference>
<evidence type="ECO:0000256" key="1">
    <source>
        <dbReference type="ARBA" id="ARBA00000085"/>
    </source>
</evidence>
<dbReference type="PROSITE" id="PS50885">
    <property type="entry name" value="HAMP"/>
    <property type="match status" value="1"/>
</dbReference>
<dbReference type="InterPro" id="IPR036097">
    <property type="entry name" value="HisK_dim/P_sf"/>
</dbReference>
<dbReference type="RefSeq" id="WP_183968494.1">
    <property type="nucleotide sequence ID" value="NZ_BAABEW010000012.1"/>
</dbReference>
<evidence type="ECO:0000259" key="16">
    <source>
        <dbReference type="PROSITE" id="PS50885"/>
    </source>
</evidence>
<name>A0A7W8HJP4_9BURK</name>
<keyword evidence="8 17" id="KW-0418">Kinase</keyword>
<keyword evidence="7" id="KW-0547">Nucleotide-binding</keyword>
<feature type="domain" description="Histidine kinase" evidence="15">
    <location>
        <begin position="284"/>
        <end position="491"/>
    </location>
</feature>
<gene>
    <name evidence="17" type="ORF">HNQ70_002729</name>
</gene>
<evidence type="ECO:0000256" key="7">
    <source>
        <dbReference type="ARBA" id="ARBA00022741"/>
    </source>
</evidence>
<dbReference type="InterPro" id="IPR005467">
    <property type="entry name" value="His_kinase_dom"/>
</dbReference>
<dbReference type="InterPro" id="IPR003594">
    <property type="entry name" value="HATPase_dom"/>
</dbReference>
<dbReference type="Gene3D" id="1.10.287.130">
    <property type="match status" value="1"/>
</dbReference>
<feature type="transmembrane region" description="Helical" evidence="14">
    <location>
        <begin position="201"/>
        <end position="222"/>
    </location>
</feature>
<dbReference type="SUPFAM" id="SSF47384">
    <property type="entry name" value="Homodimeric domain of signal transducing histidine kinase"/>
    <property type="match status" value="1"/>
</dbReference>
<evidence type="ECO:0000256" key="6">
    <source>
        <dbReference type="ARBA" id="ARBA00022692"/>
    </source>
</evidence>
<evidence type="ECO:0000256" key="13">
    <source>
        <dbReference type="SAM" id="MobiDB-lite"/>
    </source>
</evidence>
<dbReference type="InterPro" id="IPR036890">
    <property type="entry name" value="HATPase_C_sf"/>
</dbReference>
<dbReference type="PRINTS" id="PR00344">
    <property type="entry name" value="BCTRLSENSOR"/>
</dbReference>
<dbReference type="SUPFAM" id="SSF55874">
    <property type="entry name" value="ATPase domain of HSP90 chaperone/DNA topoisomerase II/histidine kinase"/>
    <property type="match status" value="1"/>
</dbReference>
<keyword evidence="9" id="KW-0067">ATP-binding</keyword>
<dbReference type="GO" id="GO:0005886">
    <property type="term" value="C:plasma membrane"/>
    <property type="evidence" value="ECO:0007669"/>
    <property type="project" value="TreeGrafter"/>
</dbReference>
<evidence type="ECO:0000256" key="11">
    <source>
        <dbReference type="ARBA" id="ARBA00023012"/>
    </source>
</evidence>
<dbReference type="EMBL" id="JACHGB010000005">
    <property type="protein sequence ID" value="MBB5272706.1"/>
    <property type="molecule type" value="Genomic_DNA"/>
</dbReference>
<dbReference type="Proteomes" id="UP000532440">
    <property type="component" value="Unassembled WGS sequence"/>
</dbReference>
<evidence type="ECO:0000256" key="10">
    <source>
        <dbReference type="ARBA" id="ARBA00022989"/>
    </source>
</evidence>
<keyword evidence="10 14" id="KW-1133">Transmembrane helix</keyword>
<comment type="catalytic activity">
    <reaction evidence="1">
        <text>ATP + protein L-histidine = ADP + protein N-phospho-L-histidine.</text>
        <dbReference type="EC" id="2.7.13.3"/>
    </reaction>
</comment>
<evidence type="ECO:0000313" key="18">
    <source>
        <dbReference type="Proteomes" id="UP000532440"/>
    </source>
</evidence>
<keyword evidence="11" id="KW-0902">Two-component regulatory system</keyword>
<reference evidence="17 18" key="1">
    <citation type="submission" date="2020-08" db="EMBL/GenBank/DDBJ databases">
        <title>Genomic Encyclopedia of Type Strains, Phase IV (KMG-IV): sequencing the most valuable type-strain genomes for metagenomic binning, comparative biology and taxonomic classification.</title>
        <authorList>
            <person name="Goeker M."/>
        </authorList>
    </citation>
    <scope>NUCLEOTIDE SEQUENCE [LARGE SCALE GENOMIC DNA]</scope>
    <source>
        <strain evidence="17 18">DSM 29781</strain>
    </source>
</reference>
<dbReference type="PROSITE" id="PS50109">
    <property type="entry name" value="HIS_KIN"/>
    <property type="match status" value="1"/>
</dbReference>
<dbReference type="InterPro" id="IPR050428">
    <property type="entry name" value="TCS_sensor_his_kinase"/>
</dbReference>
<sequence length="494" mass="53375">MRFATRSLRWRLLGATLLTVTAAMLVAGWSLAGLFREYAETQFEAQLRLQLDQLTAAFEPGPEQRPQLQAPLSDPRWSRPYSGLYWQIERLDPATGRAAEAQEPARSRSLWDVRLELPAAAAAGADTVHRQLAGPDGQSLRALERRVRIAPPDATDARQAPAAAPSAPARQARDTPATPASEWRLVVAADDAALQSAVARFTGLLALFLAILGVALLAAALAQVHLGLKPLRNLQSAIADLRSGRAQHLAGSFPAEVEPLADDLNRVLDENRRVVERARQLAGNLAHAIKTPLAVLAGLSEDQRIDRATLSRQLAEQVTSIRGQVDWQLKRARQSSAGLPGQRTEVAPIVEGLVRVMRKVHAHRENRPELEIALTPVAPGLRFAGESQDLHEMVGNLLDNACKWAHRQVRVGAAAVDGSLLVTIDDDGPGLTEAERDEVFRRGVRADERTPGTGLGLAIARETAELYGGRIALGESPLGGLRAELELRLSGDAI</sequence>
<evidence type="ECO:0000256" key="5">
    <source>
        <dbReference type="ARBA" id="ARBA00022679"/>
    </source>
</evidence>
<dbReference type="AlphaFoldDB" id="A0A7W8HJP4"/>
<feature type="region of interest" description="Disordered" evidence="13">
    <location>
        <begin position="151"/>
        <end position="177"/>
    </location>
</feature>
<feature type="domain" description="HAMP" evidence="16">
    <location>
        <begin position="225"/>
        <end position="276"/>
    </location>
</feature>
<proteinExistence type="predicted"/>
<evidence type="ECO:0000259" key="15">
    <source>
        <dbReference type="PROSITE" id="PS50109"/>
    </source>
</evidence>
<dbReference type="InterPro" id="IPR058619">
    <property type="entry name" value="PhoQ/CarS-like_HATPase"/>
</dbReference>
<dbReference type="Pfam" id="PF02518">
    <property type="entry name" value="HATPase_c"/>
    <property type="match status" value="1"/>
</dbReference>
<feature type="compositionally biased region" description="Low complexity" evidence="13">
    <location>
        <begin position="151"/>
        <end position="170"/>
    </location>
</feature>
<dbReference type="EC" id="2.7.13.3" evidence="3"/>
<protein>
    <recommendedName>
        <fullName evidence="3">histidine kinase</fullName>
        <ecNumber evidence="3">2.7.13.3</ecNumber>
    </recommendedName>
</protein>
<comment type="subcellular location">
    <subcellularLocation>
        <location evidence="2">Membrane</location>
    </subcellularLocation>
</comment>
<evidence type="ECO:0000313" key="17">
    <source>
        <dbReference type="EMBL" id="MBB5272706.1"/>
    </source>
</evidence>
<keyword evidence="5" id="KW-0808">Transferase</keyword>
<evidence type="ECO:0000256" key="8">
    <source>
        <dbReference type="ARBA" id="ARBA00022777"/>
    </source>
</evidence>
<evidence type="ECO:0000256" key="2">
    <source>
        <dbReference type="ARBA" id="ARBA00004370"/>
    </source>
</evidence>
<keyword evidence="4" id="KW-0597">Phosphoprotein</keyword>
<comment type="caution">
    <text evidence="17">The sequence shown here is derived from an EMBL/GenBank/DDBJ whole genome shotgun (WGS) entry which is preliminary data.</text>
</comment>
<dbReference type="PANTHER" id="PTHR45436:SF5">
    <property type="entry name" value="SENSOR HISTIDINE KINASE TRCS"/>
    <property type="match status" value="1"/>
</dbReference>
<dbReference type="InterPro" id="IPR003660">
    <property type="entry name" value="HAMP_dom"/>
</dbReference>
<keyword evidence="12 14" id="KW-0472">Membrane</keyword>
<dbReference type="SMART" id="SM00387">
    <property type="entry name" value="HATPase_c"/>
    <property type="match status" value="1"/>
</dbReference>
<evidence type="ECO:0000256" key="12">
    <source>
        <dbReference type="ARBA" id="ARBA00023136"/>
    </source>
</evidence>
<dbReference type="Gene3D" id="3.30.565.10">
    <property type="entry name" value="Histidine kinase-like ATPase, C-terminal domain"/>
    <property type="match status" value="1"/>
</dbReference>
<accession>A0A7W8HJP4</accession>